<keyword evidence="1" id="KW-0479">Metal-binding</keyword>
<dbReference type="Pfam" id="PF04055">
    <property type="entry name" value="Radical_SAM"/>
    <property type="match status" value="1"/>
</dbReference>
<evidence type="ECO:0000256" key="4">
    <source>
        <dbReference type="SAM" id="MobiDB-lite"/>
    </source>
</evidence>
<gene>
    <name evidence="6" type="ORF">E4A49_10280</name>
</gene>
<feature type="compositionally biased region" description="Low complexity" evidence="4">
    <location>
        <begin position="367"/>
        <end position="379"/>
    </location>
</feature>
<protein>
    <submittedName>
        <fullName evidence="6">Radical SAM protein</fullName>
    </submittedName>
</protein>
<dbReference type="InterPro" id="IPR040086">
    <property type="entry name" value="MJ0683-like"/>
</dbReference>
<reference evidence="6 7" key="1">
    <citation type="submission" date="2019-03" db="EMBL/GenBank/DDBJ databases">
        <title>Reclassification of Micrococcus aloeverae and Micrococcus yunnanensis as later heterotypic synonyms of Micrococcus luteus.</title>
        <authorList>
            <person name="Huang C.-H."/>
        </authorList>
    </citation>
    <scope>NUCLEOTIDE SEQUENCE [LARGE SCALE GENOMIC DNA]</scope>
    <source>
        <strain evidence="6 7">BCRC 12151</strain>
    </source>
</reference>
<dbReference type="PROSITE" id="PS51918">
    <property type="entry name" value="RADICAL_SAM"/>
    <property type="match status" value="1"/>
</dbReference>
<evidence type="ECO:0000259" key="5">
    <source>
        <dbReference type="PROSITE" id="PS51918"/>
    </source>
</evidence>
<evidence type="ECO:0000256" key="1">
    <source>
        <dbReference type="ARBA" id="ARBA00022723"/>
    </source>
</evidence>
<evidence type="ECO:0000313" key="7">
    <source>
        <dbReference type="Proteomes" id="UP000297477"/>
    </source>
</evidence>
<dbReference type="Gene3D" id="3.80.30.30">
    <property type="match status" value="1"/>
</dbReference>
<evidence type="ECO:0000313" key="6">
    <source>
        <dbReference type="EMBL" id="TFH98097.1"/>
    </source>
</evidence>
<dbReference type="SFLD" id="SFLDS00029">
    <property type="entry name" value="Radical_SAM"/>
    <property type="match status" value="1"/>
</dbReference>
<accession>A0ABY2JXC1</accession>
<feature type="domain" description="Radical SAM core" evidence="5">
    <location>
        <begin position="64"/>
        <end position="307"/>
    </location>
</feature>
<dbReference type="InterPro" id="IPR006638">
    <property type="entry name" value="Elp3/MiaA/NifB-like_rSAM"/>
</dbReference>
<dbReference type="SMART" id="SM00729">
    <property type="entry name" value="Elp3"/>
    <property type="match status" value="1"/>
</dbReference>
<dbReference type="InterPro" id="IPR007197">
    <property type="entry name" value="rSAM"/>
</dbReference>
<dbReference type="InterPro" id="IPR058240">
    <property type="entry name" value="rSAM_sf"/>
</dbReference>
<dbReference type="EMBL" id="SPKT01000024">
    <property type="protein sequence ID" value="TFH98097.1"/>
    <property type="molecule type" value="Genomic_DNA"/>
</dbReference>
<name>A0ABY2JXC1_9MICC</name>
<keyword evidence="7" id="KW-1185">Reference proteome</keyword>
<dbReference type="PANTHER" id="PTHR43432">
    <property type="entry name" value="SLR0285 PROTEIN"/>
    <property type="match status" value="1"/>
</dbReference>
<proteinExistence type="predicted"/>
<dbReference type="PANTHER" id="PTHR43432:SF3">
    <property type="entry name" value="SLR0285 PROTEIN"/>
    <property type="match status" value="1"/>
</dbReference>
<dbReference type="Proteomes" id="UP000297477">
    <property type="component" value="Unassembled WGS sequence"/>
</dbReference>
<keyword evidence="3" id="KW-0411">Iron-sulfur</keyword>
<sequence>MRWEAQTLRAGSGAEQTGTGTPAGTPALLPLPGLQRTVTTPEFAGVTFHEVEAKTVLNRVPEASQMPFRWTVNPYRGCTHACRYCFARSTHEFLDLDAGADFDRQIVVKVNAPEVLRAELARPTWGRETVALGTNTDPYQRAEGRYRLMPGIISALAESGTPFSILTKGTLLARDVPLLAAAARSVPVDVGVSLALLDPSIAEAVEPGTPSPTARLKLIEKLAAAGARVHVMAMPILPWLTDGDEQLDLLMRAVAAAGASSVLTGALHLRPGARQWYLDWIAAEHPQLVDGYRRMYRRSSYAPASYRAGLERRGVAAARRYGLRIGGAQGIQREDGPRIESRPLPVGEGLLAAAAETRTSRAGRPSATGRFAGAAARTHPGRAAVSDAAGAARRAPLTQPALF</sequence>
<feature type="region of interest" description="Disordered" evidence="4">
    <location>
        <begin position="356"/>
        <end position="379"/>
    </location>
</feature>
<dbReference type="SUPFAM" id="SSF102114">
    <property type="entry name" value="Radical SAM enzymes"/>
    <property type="match status" value="1"/>
</dbReference>
<comment type="caution">
    <text evidence="6">The sequence shown here is derived from an EMBL/GenBank/DDBJ whole genome shotgun (WGS) entry which is preliminary data.</text>
</comment>
<feature type="region of interest" description="Disordered" evidence="4">
    <location>
        <begin position="1"/>
        <end position="25"/>
    </location>
</feature>
<dbReference type="SFLD" id="SFLDG01084">
    <property type="entry name" value="Uncharacterised_Radical_SAM_Su"/>
    <property type="match status" value="1"/>
</dbReference>
<dbReference type="CDD" id="cd01335">
    <property type="entry name" value="Radical_SAM"/>
    <property type="match status" value="1"/>
</dbReference>
<keyword evidence="2" id="KW-0408">Iron</keyword>
<organism evidence="6 7">
    <name type="scientific">Micrococcus lylae</name>
    <dbReference type="NCBI Taxonomy" id="1273"/>
    <lineage>
        <taxon>Bacteria</taxon>
        <taxon>Bacillati</taxon>
        <taxon>Actinomycetota</taxon>
        <taxon>Actinomycetes</taxon>
        <taxon>Micrococcales</taxon>
        <taxon>Micrococcaceae</taxon>
        <taxon>Micrococcus</taxon>
    </lineage>
</organism>
<evidence type="ECO:0000256" key="3">
    <source>
        <dbReference type="ARBA" id="ARBA00023014"/>
    </source>
</evidence>
<dbReference type="NCBIfam" id="NF038135">
    <property type="entry name" value="rSAM_Rv2578c"/>
    <property type="match status" value="1"/>
</dbReference>
<dbReference type="RefSeq" id="WP_082740119.1">
    <property type="nucleotide sequence ID" value="NZ_CP126965.1"/>
</dbReference>
<evidence type="ECO:0000256" key="2">
    <source>
        <dbReference type="ARBA" id="ARBA00023004"/>
    </source>
</evidence>